<feature type="region of interest" description="Disordered" evidence="1">
    <location>
        <begin position="50"/>
        <end position="100"/>
    </location>
</feature>
<proteinExistence type="predicted"/>
<accession>A0AA38IMB2</accession>
<comment type="caution">
    <text evidence="2">The sequence shown here is derived from an EMBL/GenBank/DDBJ whole genome shotgun (WGS) entry which is preliminary data.</text>
</comment>
<evidence type="ECO:0000313" key="3">
    <source>
        <dbReference type="Proteomes" id="UP001168821"/>
    </source>
</evidence>
<evidence type="ECO:0000256" key="1">
    <source>
        <dbReference type="SAM" id="MobiDB-lite"/>
    </source>
</evidence>
<reference evidence="2" key="1">
    <citation type="journal article" date="2023" name="G3 (Bethesda)">
        <title>Whole genome assemblies of Zophobas morio and Tenebrio molitor.</title>
        <authorList>
            <person name="Kaur S."/>
            <person name="Stinson S.A."/>
            <person name="diCenzo G.C."/>
        </authorList>
    </citation>
    <scope>NUCLEOTIDE SEQUENCE</scope>
    <source>
        <strain evidence="2">QUZm001</strain>
    </source>
</reference>
<sequence length="100" mass="10873">MSFKQTKKLANGQLSCVMHSARRLCIYYRPNANSARRRCSFPPPPAPFLPMRAPLVAPHSSSRRDVTRTSRTVGCGAREPAPQLAPTSEGKCLHSAGHGS</sequence>
<dbReference type="AlphaFoldDB" id="A0AA38IMB2"/>
<keyword evidence="3" id="KW-1185">Reference proteome</keyword>
<dbReference type="Proteomes" id="UP001168821">
    <property type="component" value="Unassembled WGS sequence"/>
</dbReference>
<evidence type="ECO:0000313" key="2">
    <source>
        <dbReference type="EMBL" id="KAJ3656487.1"/>
    </source>
</evidence>
<name>A0AA38IMB2_9CUCU</name>
<organism evidence="2 3">
    <name type="scientific">Zophobas morio</name>
    <dbReference type="NCBI Taxonomy" id="2755281"/>
    <lineage>
        <taxon>Eukaryota</taxon>
        <taxon>Metazoa</taxon>
        <taxon>Ecdysozoa</taxon>
        <taxon>Arthropoda</taxon>
        <taxon>Hexapoda</taxon>
        <taxon>Insecta</taxon>
        <taxon>Pterygota</taxon>
        <taxon>Neoptera</taxon>
        <taxon>Endopterygota</taxon>
        <taxon>Coleoptera</taxon>
        <taxon>Polyphaga</taxon>
        <taxon>Cucujiformia</taxon>
        <taxon>Tenebrionidae</taxon>
        <taxon>Zophobas</taxon>
    </lineage>
</organism>
<dbReference type="EMBL" id="JALNTZ010000004">
    <property type="protein sequence ID" value="KAJ3656487.1"/>
    <property type="molecule type" value="Genomic_DNA"/>
</dbReference>
<protein>
    <submittedName>
        <fullName evidence="2">Uncharacterized protein</fullName>
    </submittedName>
</protein>
<gene>
    <name evidence="2" type="ORF">Zmor_015560</name>
</gene>